<name>W1WE35_9ZZZZ</name>
<gene>
    <name evidence="1" type="ORF">Q604_UNBc4C00047G0001</name>
</gene>
<sequence length="90" mass="10950">QFYQQEYCGCVYSLRDTNLHRKSQGRPLIKIGQLHYGKEEGQEWFLHYVNRVSQRFYIWYADRNFRIIMTNRQVTYASNDLLILKLAEIL</sequence>
<dbReference type="EMBL" id="AZMM01018828">
    <property type="protein sequence ID" value="ETJ16413.1"/>
    <property type="molecule type" value="Genomic_DNA"/>
</dbReference>
<feature type="non-terminal residue" evidence="1">
    <location>
        <position position="1"/>
    </location>
</feature>
<protein>
    <submittedName>
        <fullName evidence="1">Uncharacterized protein</fullName>
    </submittedName>
</protein>
<evidence type="ECO:0000313" key="1">
    <source>
        <dbReference type="EMBL" id="ETJ16413.1"/>
    </source>
</evidence>
<organism evidence="1">
    <name type="scientific">human gut metagenome</name>
    <dbReference type="NCBI Taxonomy" id="408170"/>
    <lineage>
        <taxon>unclassified sequences</taxon>
        <taxon>metagenomes</taxon>
        <taxon>organismal metagenomes</taxon>
    </lineage>
</organism>
<reference evidence="1" key="1">
    <citation type="submission" date="2013-12" db="EMBL/GenBank/DDBJ databases">
        <title>A Varibaculum cambriense genome reconstructed from a premature infant gut community with otherwise low bacterial novelty that shifts toward anaerobic metabolism during the third week of life.</title>
        <authorList>
            <person name="Brown C.T."/>
            <person name="Sharon I."/>
            <person name="Thomas B.C."/>
            <person name="Castelle C.J."/>
            <person name="Morowitz M.J."/>
            <person name="Banfield J.F."/>
        </authorList>
    </citation>
    <scope>NUCLEOTIDE SEQUENCE</scope>
</reference>
<comment type="caution">
    <text evidence="1">The sequence shown here is derived from an EMBL/GenBank/DDBJ whole genome shotgun (WGS) entry which is preliminary data.</text>
</comment>
<dbReference type="AlphaFoldDB" id="W1WE35"/>
<accession>W1WE35</accession>
<proteinExistence type="predicted"/>